<feature type="domain" description="4Fe-4S ferredoxin-type" evidence="1">
    <location>
        <begin position="5"/>
        <end position="24"/>
    </location>
</feature>
<dbReference type="InterPro" id="IPR017896">
    <property type="entry name" value="4Fe4S_Fe-S-bd"/>
</dbReference>
<dbReference type="SUPFAM" id="SSF54862">
    <property type="entry name" value="4Fe-4S ferredoxins"/>
    <property type="match status" value="1"/>
</dbReference>
<evidence type="ECO:0000313" key="2">
    <source>
        <dbReference type="EMBL" id="HDS63587.1"/>
    </source>
</evidence>
<name>A0A831PMW9_9EURY</name>
<comment type="caution">
    <text evidence="2">The sequence shown here is derived from an EMBL/GenBank/DDBJ whole genome shotgun (WGS) entry which is preliminary data.</text>
</comment>
<accession>A0A831PMW9</accession>
<proteinExistence type="predicted"/>
<dbReference type="AlphaFoldDB" id="A0A831PMW9"/>
<evidence type="ECO:0000259" key="1">
    <source>
        <dbReference type="PROSITE" id="PS51379"/>
    </source>
</evidence>
<dbReference type="EMBL" id="DSBY01000233">
    <property type="protein sequence ID" value="HDS63587.1"/>
    <property type="molecule type" value="Genomic_DNA"/>
</dbReference>
<gene>
    <name evidence="2" type="ORF">ENN52_05610</name>
</gene>
<dbReference type="PROSITE" id="PS51379">
    <property type="entry name" value="4FE4S_FER_2"/>
    <property type="match status" value="1"/>
</dbReference>
<dbReference type="Proteomes" id="UP000885648">
    <property type="component" value="Unassembled WGS sequence"/>
</dbReference>
<protein>
    <submittedName>
        <fullName evidence="2">4Fe-4S ferredoxin</fullName>
    </submittedName>
</protein>
<feature type="non-terminal residue" evidence="2">
    <location>
        <position position="1"/>
    </location>
</feature>
<sequence length="36" mass="4243">LYGRVLCGVCQMICPDQAIRWVEEKPYNPEKVVIEY</sequence>
<reference evidence="2" key="1">
    <citation type="journal article" date="2020" name="mSystems">
        <title>Genome- and Community-Level Interaction Insights into Carbon Utilization and Element Cycling Functions of Hydrothermarchaeota in Hydrothermal Sediment.</title>
        <authorList>
            <person name="Zhou Z."/>
            <person name="Liu Y."/>
            <person name="Xu W."/>
            <person name="Pan J."/>
            <person name="Luo Z.H."/>
            <person name="Li M."/>
        </authorList>
    </citation>
    <scope>NUCLEOTIDE SEQUENCE</scope>
    <source>
        <strain evidence="2">SpSt-1183</strain>
    </source>
</reference>
<organism evidence="2">
    <name type="scientific">Methanofollis liminatans</name>
    <dbReference type="NCBI Taxonomy" id="2201"/>
    <lineage>
        <taxon>Archaea</taxon>
        <taxon>Methanobacteriati</taxon>
        <taxon>Methanobacteriota</taxon>
        <taxon>Stenosarchaea group</taxon>
        <taxon>Methanomicrobia</taxon>
        <taxon>Methanomicrobiales</taxon>
        <taxon>Methanomicrobiaceae</taxon>
        <taxon>Methanofollis</taxon>
    </lineage>
</organism>